<organism evidence="1">
    <name type="scientific">Lepeophtheirus salmonis</name>
    <name type="common">Salmon louse</name>
    <name type="synonym">Caligus salmonis</name>
    <dbReference type="NCBI Taxonomy" id="72036"/>
    <lineage>
        <taxon>Eukaryota</taxon>
        <taxon>Metazoa</taxon>
        <taxon>Ecdysozoa</taxon>
        <taxon>Arthropoda</taxon>
        <taxon>Crustacea</taxon>
        <taxon>Multicrustacea</taxon>
        <taxon>Hexanauplia</taxon>
        <taxon>Copepoda</taxon>
        <taxon>Siphonostomatoida</taxon>
        <taxon>Caligidae</taxon>
        <taxon>Lepeophtheirus</taxon>
    </lineage>
</organism>
<sequence>MNSDFHVDVGHFGGTKQPNLATTKPPFTLIFWTIGNYINGLI</sequence>
<protein>
    <submittedName>
        <fullName evidence="1">Uncharacterized protein</fullName>
    </submittedName>
</protein>
<dbReference type="AlphaFoldDB" id="A0A0K2VJD3"/>
<evidence type="ECO:0000313" key="1">
    <source>
        <dbReference type="EMBL" id="CDW50096.1"/>
    </source>
</evidence>
<dbReference type="EMBL" id="HACA01032735">
    <property type="protein sequence ID" value="CDW50096.1"/>
    <property type="molecule type" value="Transcribed_RNA"/>
</dbReference>
<reference evidence="1" key="1">
    <citation type="submission" date="2014-05" db="EMBL/GenBank/DDBJ databases">
        <authorList>
            <person name="Chronopoulou M."/>
        </authorList>
    </citation>
    <scope>NUCLEOTIDE SEQUENCE</scope>
    <source>
        <tissue evidence="1">Whole organism</tissue>
    </source>
</reference>
<name>A0A0K2VJD3_LEPSM</name>
<proteinExistence type="predicted"/>
<accession>A0A0K2VJD3</accession>